<dbReference type="EMBL" id="JBAHYK010000521">
    <property type="protein sequence ID" value="KAL0573280.1"/>
    <property type="molecule type" value="Genomic_DNA"/>
</dbReference>
<accession>A0ABR3FD84</accession>
<proteinExistence type="predicted"/>
<dbReference type="Proteomes" id="UP001465976">
    <property type="component" value="Unassembled WGS sequence"/>
</dbReference>
<evidence type="ECO:0000313" key="2">
    <source>
        <dbReference type="Proteomes" id="UP001465976"/>
    </source>
</evidence>
<dbReference type="SUPFAM" id="SSF52047">
    <property type="entry name" value="RNI-like"/>
    <property type="match status" value="1"/>
</dbReference>
<gene>
    <name evidence="1" type="ORF">V5O48_008673</name>
</gene>
<evidence type="ECO:0000313" key="1">
    <source>
        <dbReference type="EMBL" id="KAL0573280.1"/>
    </source>
</evidence>
<reference evidence="1 2" key="1">
    <citation type="submission" date="2024-02" db="EMBL/GenBank/DDBJ databases">
        <title>A draft genome for the cacao thread blight pathogen Marasmius crinis-equi.</title>
        <authorList>
            <person name="Cohen S.P."/>
            <person name="Baruah I.K."/>
            <person name="Amoako-Attah I."/>
            <person name="Bukari Y."/>
            <person name="Meinhardt L.W."/>
            <person name="Bailey B.A."/>
        </authorList>
    </citation>
    <scope>NUCLEOTIDE SEQUENCE [LARGE SCALE GENOMIC DNA]</scope>
    <source>
        <strain evidence="1 2">GH-76</strain>
    </source>
</reference>
<sequence>MVALESPSLWTKPDFRFPTIALETLKRTGSRPLSLMLNANLARDVVQQEELAIEVLKGYLSQTASLEVKFPTTALERILNTAVGPASLLHTLKLTNCIAIEAASITLPENFLGKASSGLRRLSVERFSIPWNSTFLKDLTHLEIISPSGSTSDFSVSQLGQVLRGCPALEALSVCSCLSLTGEAIPPVELPKLCQMDVTATMPVLIKVMSSLKLPSSTERQLTVIIDESPVDITRLLRLSLSPEGEQPPKELAILSFRRTKESGSYAWSAWDEIPFQGFSKPSFILNFLVRSNFVPPDFGECMHTFLEVAPISNLLMLHLDNITSIPPRTIYLLSTLPKLAAFTLNACPGCESAVIEGLVHPEETGGDASQPRLPFPSLISLDLSNVVFGPLPQGVELKSLLFRNLSFRSKRGARLARLGLTACEGLVKEDMDELKNLVRVVARVD</sequence>
<comment type="caution">
    <text evidence="1">The sequence shown here is derived from an EMBL/GenBank/DDBJ whole genome shotgun (WGS) entry which is preliminary data.</text>
</comment>
<protein>
    <submittedName>
        <fullName evidence="1">Uncharacterized protein</fullName>
    </submittedName>
</protein>
<name>A0ABR3FD84_9AGAR</name>
<keyword evidence="2" id="KW-1185">Reference proteome</keyword>
<dbReference type="InterPro" id="IPR032675">
    <property type="entry name" value="LRR_dom_sf"/>
</dbReference>
<dbReference type="Gene3D" id="3.80.10.10">
    <property type="entry name" value="Ribonuclease Inhibitor"/>
    <property type="match status" value="1"/>
</dbReference>
<organism evidence="1 2">
    <name type="scientific">Marasmius crinis-equi</name>
    <dbReference type="NCBI Taxonomy" id="585013"/>
    <lineage>
        <taxon>Eukaryota</taxon>
        <taxon>Fungi</taxon>
        <taxon>Dikarya</taxon>
        <taxon>Basidiomycota</taxon>
        <taxon>Agaricomycotina</taxon>
        <taxon>Agaricomycetes</taxon>
        <taxon>Agaricomycetidae</taxon>
        <taxon>Agaricales</taxon>
        <taxon>Marasmiineae</taxon>
        <taxon>Marasmiaceae</taxon>
        <taxon>Marasmius</taxon>
    </lineage>
</organism>